<feature type="transmembrane region" description="Helical" evidence="7">
    <location>
        <begin position="149"/>
        <end position="168"/>
    </location>
</feature>
<dbReference type="InterPro" id="IPR000515">
    <property type="entry name" value="MetI-like"/>
</dbReference>
<reference evidence="11" key="1">
    <citation type="journal article" date="2019" name="Int. J. Syst. Evol. Microbiol.">
        <title>The Global Catalogue of Microorganisms (GCM) 10K type strain sequencing project: providing services to taxonomists for standard genome sequencing and annotation.</title>
        <authorList>
            <consortium name="The Broad Institute Genomics Platform"/>
            <consortium name="The Broad Institute Genome Sequencing Center for Infectious Disease"/>
            <person name="Wu L."/>
            <person name="Ma J."/>
        </authorList>
    </citation>
    <scope>NUCLEOTIDE SEQUENCE [LARGE SCALE GENOMIC DNA]</scope>
    <source>
        <strain evidence="11">KLKA75</strain>
    </source>
</reference>
<evidence type="ECO:0000256" key="6">
    <source>
        <dbReference type="ARBA" id="ARBA00023136"/>
    </source>
</evidence>
<dbReference type="PROSITE" id="PS50928">
    <property type="entry name" value="ABC_TM1"/>
    <property type="match status" value="1"/>
</dbReference>
<keyword evidence="5 7" id="KW-1133">Transmembrane helix</keyword>
<evidence type="ECO:0000256" key="2">
    <source>
        <dbReference type="ARBA" id="ARBA00022448"/>
    </source>
</evidence>
<evidence type="ECO:0000256" key="4">
    <source>
        <dbReference type="ARBA" id="ARBA00022692"/>
    </source>
</evidence>
<feature type="transmembrane region" description="Helical" evidence="7">
    <location>
        <begin position="90"/>
        <end position="111"/>
    </location>
</feature>
<dbReference type="Proteomes" id="UP001595872">
    <property type="component" value="Unassembled WGS sequence"/>
</dbReference>
<sequence length="280" mass="29769">MTTLTTPPGTAAEVSAAGPSPARARRRTVPRGLRRLLGPVLFLVLWQLGSSTGLLDAQTLAGPSVVAKTGWHLVQDGTLGHHLWVSLRRAAAGLVLGVLAGLAVALVAGLFRLGEDVLDGTMQILRSIPILALTPLAILWFGIGEEVKIILVALGCAFPVYINTHAAIRGVDPRFVELARTLRIGRLGLVRRVVLPGALPGFFVGLRFSVTIAWLVLVVSEQINADSGIGFLMTQAREFSQTDVIVVGLAVYAVLGLVSNGLVSVVERRALRWRPSFEGS</sequence>
<accession>A0ABV9U2K1</accession>
<comment type="similarity">
    <text evidence="7">Belongs to the binding-protein-dependent transport system permease family.</text>
</comment>
<evidence type="ECO:0000256" key="1">
    <source>
        <dbReference type="ARBA" id="ARBA00004651"/>
    </source>
</evidence>
<evidence type="ECO:0000256" key="7">
    <source>
        <dbReference type="RuleBase" id="RU363032"/>
    </source>
</evidence>
<feature type="transmembrane region" description="Helical" evidence="7">
    <location>
        <begin position="123"/>
        <end position="143"/>
    </location>
</feature>
<feature type="transmembrane region" description="Helical" evidence="7">
    <location>
        <begin position="189"/>
        <end position="217"/>
    </location>
</feature>
<dbReference type="RefSeq" id="WP_378258048.1">
    <property type="nucleotide sequence ID" value="NZ_JBHSIT010000006.1"/>
</dbReference>
<gene>
    <name evidence="10" type="ORF">ACFPCY_22175</name>
</gene>
<evidence type="ECO:0000259" key="9">
    <source>
        <dbReference type="PROSITE" id="PS50928"/>
    </source>
</evidence>
<organism evidence="10 11">
    <name type="scientific">Actinomadura gamaensis</name>
    <dbReference type="NCBI Taxonomy" id="1763541"/>
    <lineage>
        <taxon>Bacteria</taxon>
        <taxon>Bacillati</taxon>
        <taxon>Actinomycetota</taxon>
        <taxon>Actinomycetes</taxon>
        <taxon>Streptosporangiales</taxon>
        <taxon>Thermomonosporaceae</taxon>
        <taxon>Actinomadura</taxon>
    </lineage>
</organism>
<dbReference type="EMBL" id="JBHSIT010000006">
    <property type="protein sequence ID" value="MFC4910046.1"/>
    <property type="molecule type" value="Genomic_DNA"/>
</dbReference>
<keyword evidence="11" id="KW-1185">Reference proteome</keyword>
<dbReference type="CDD" id="cd06261">
    <property type="entry name" value="TM_PBP2"/>
    <property type="match status" value="1"/>
</dbReference>
<name>A0ABV9U2K1_9ACTN</name>
<feature type="region of interest" description="Disordered" evidence="8">
    <location>
        <begin position="1"/>
        <end position="26"/>
    </location>
</feature>
<keyword evidence="3" id="KW-1003">Cell membrane</keyword>
<proteinExistence type="inferred from homology"/>
<evidence type="ECO:0000256" key="8">
    <source>
        <dbReference type="SAM" id="MobiDB-lite"/>
    </source>
</evidence>
<evidence type="ECO:0000313" key="11">
    <source>
        <dbReference type="Proteomes" id="UP001595872"/>
    </source>
</evidence>
<evidence type="ECO:0000256" key="5">
    <source>
        <dbReference type="ARBA" id="ARBA00022989"/>
    </source>
</evidence>
<comment type="subcellular location">
    <subcellularLocation>
        <location evidence="1 7">Cell membrane</location>
        <topology evidence="1 7">Multi-pass membrane protein</topology>
    </subcellularLocation>
</comment>
<dbReference type="InterPro" id="IPR035906">
    <property type="entry name" value="MetI-like_sf"/>
</dbReference>
<keyword evidence="2 7" id="KW-0813">Transport</keyword>
<feature type="domain" description="ABC transmembrane type-1" evidence="9">
    <location>
        <begin position="83"/>
        <end position="263"/>
    </location>
</feature>
<dbReference type="SUPFAM" id="SSF161098">
    <property type="entry name" value="MetI-like"/>
    <property type="match status" value="1"/>
</dbReference>
<keyword evidence="6 7" id="KW-0472">Membrane</keyword>
<dbReference type="Gene3D" id="1.10.3720.10">
    <property type="entry name" value="MetI-like"/>
    <property type="match status" value="1"/>
</dbReference>
<feature type="transmembrane region" description="Helical" evidence="7">
    <location>
        <begin position="244"/>
        <end position="266"/>
    </location>
</feature>
<dbReference type="PANTHER" id="PTHR30151:SF38">
    <property type="entry name" value="ALIPHATIC SULFONATES TRANSPORT PERMEASE PROTEIN SSUC-RELATED"/>
    <property type="match status" value="1"/>
</dbReference>
<dbReference type="Pfam" id="PF00528">
    <property type="entry name" value="BPD_transp_1"/>
    <property type="match status" value="1"/>
</dbReference>
<dbReference type="PANTHER" id="PTHR30151">
    <property type="entry name" value="ALKANE SULFONATE ABC TRANSPORTER-RELATED, MEMBRANE SUBUNIT"/>
    <property type="match status" value="1"/>
</dbReference>
<keyword evidence="4 7" id="KW-0812">Transmembrane</keyword>
<comment type="caution">
    <text evidence="10">The sequence shown here is derived from an EMBL/GenBank/DDBJ whole genome shotgun (WGS) entry which is preliminary data.</text>
</comment>
<evidence type="ECO:0000256" key="3">
    <source>
        <dbReference type="ARBA" id="ARBA00022475"/>
    </source>
</evidence>
<feature type="transmembrane region" description="Helical" evidence="7">
    <location>
        <begin position="36"/>
        <end position="55"/>
    </location>
</feature>
<protein>
    <submittedName>
        <fullName evidence="10">ABC transporter permease</fullName>
    </submittedName>
</protein>
<evidence type="ECO:0000313" key="10">
    <source>
        <dbReference type="EMBL" id="MFC4910046.1"/>
    </source>
</evidence>